<organism evidence="1 2">
    <name type="scientific">Pectobacterium actinidiae</name>
    <dbReference type="NCBI Taxonomy" id="1507808"/>
    <lineage>
        <taxon>Bacteria</taxon>
        <taxon>Pseudomonadati</taxon>
        <taxon>Pseudomonadota</taxon>
        <taxon>Gammaproteobacteria</taxon>
        <taxon>Enterobacterales</taxon>
        <taxon>Pectobacteriaceae</taxon>
        <taxon>Pectobacterium</taxon>
    </lineage>
</organism>
<dbReference type="RefSeq" id="WP_400396118.1">
    <property type="nucleotide sequence ID" value="NZ_JBIXLL010000006.1"/>
</dbReference>
<comment type="caution">
    <text evidence="1">The sequence shown here is derived from an EMBL/GenBank/DDBJ whole genome shotgun (WGS) entry which is preliminary data.</text>
</comment>
<proteinExistence type="predicted"/>
<reference evidence="1 2" key="1">
    <citation type="submission" date="2024-10" db="EMBL/GenBank/DDBJ databases">
        <authorList>
            <person name="Lu C.-H."/>
        </authorList>
    </citation>
    <scope>NUCLEOTIDE SEQUENCE [LARGE SCALE GENOMIC DNA]</scope>
    <source>
        <strain evidence="1 2">22ZTDG03-2</strain>
    </source>
</reference>
<accession>A0ABW8GB17</accession>
<name>A0ABW8GB17_9GAMM</name>
<evidence type="ECO:0000313" key="2">
    <source>
        <dbReference type="Proteomes" id="UP001617689"/>
    </source>
</evidence>
<dbReference type="Proteomes" id="UP001617689">
    <property type="component" value="Unassembled WGS sequence"/>
</dbReference>
<evidence type="ECO:0008006" key="3">
    <source>
        <dbReference type="Google" id="ProtNLM"/>
    </source>
</evidence>
<sequence>MQQGNSNALSTVLNALNDKHYEILAVSVVSCLVRKGLLDREEIMSEVAQQGVPAEWAKPIHDLMLALPVK</sequence>
<gene>
    <name evidence="1" type="ORF">ACIPUP_12020</name>
</gene>
<keyword evidence="2" id="KW-1185">Reference proteome</keyword>
<dbReference type="EMBL" id="JBIXLL010000006">
    <property type="protein sequence ID" value="MFJ5429881.1"/>
    <property type="molecule type" value="Genomic_DNA"/>
</dbReference>
<evidence type="ECO:0000313" key="1">
    <source>
        <dbReference type="EMBL" id="MFJ5429881.1"/>
    </source>
</evidence>
<protein>
    <recommendedName>
        <fullName evidence="3">Fumarase D</fullName>
    </recommendedName>
</protein>